<dbReference type="InterPro" id="IPR003593">
    <property type="entry name" value="AAA+_ATPase"/>
</dbReference>
<dbReference type="FunFam" id="3.40.50.300:FF:000997">
    <property type="entry name" value="Multidrug resistance-associated protein 1"/>
    <property type="match status" value="1"/>
</dbReference>
<evidence type="ECO:0000313" key="12">
    <source>
        <dbReference type="EMBL" id="KAF0696117.1"/>
    </source>
</evidence>
<feature type="transmembrane region" description="Helical" evidence="9">
    <location>
        <begin position="80"/>
        <end position="109"/>
    </location>
</feature>
<keyword evidence="3 9" id="KW-0812">Transmembrane</keyword>
<name>A0A6A4YIF0_9STRA</name>
<dbReference type="Gene3D" id="3.40.50.300">
    <property type="entry name" value="P-loop containing nucleotide triphosphate hydrolases"/>
    <property type="match status" value="2"/>
</dbReference>
<evidence type="ECO:0000259" key="10">
    <source>
        <dbReference type="PROSITE" id="PS50893"/>
    </source>
</evidence>
<dbReference type="PROSITE" id="PS50893">
    <property type="entry name" value="ABC_TRANSPORTER_2"/>
    <property type="match status" value="1"/>
</dbReference>
<evidence type="ECO:0000256" key="7">
    <source>
        <dbReference type="ARBA" id="ARBA00022989"/>
    </source>
</evidence>
<sequence length="1136" mass="125083">MKATKYQSVANNPSVDLSRAHPLDHANLLSKLFFHWATPLLTLGNERQLHPQDVWPLQPENQCSIVGRRFEPAFHKSRSIFWAMASTFGCQWAAIALMQVGTVFCGLYAPLVLRQIVSSMESNAFDLTQSLQLIASLVVVRFVSSLLATHSTLQTELIVVKVTSALQHLLFQKSLRLDAAARRATSTGEISNLFMSDIRTMVNFSYMANQLWILPIQIVLTLVLLYDVIGWSTFVGAAVIVVTLWANQFVSNAMGQCFGALMQHRDARMKAVNEVFGAIQIIKLNAWEEKFAAKLATLRQAELHALWKIFAYMTFSVILLYLGPTLITLASFTAHTMLQREILLPSKLFTALNLFTLLKYPFSSVGNVISATLQARVSAQRIVAFLDLSEKKAGIVLTPSTIADATTLKKYAAQDVAIAFDRASIGWDETQPLFQDINLTIKQGEFIVVHGAVGEGKSSLCTALLGEMDKFEGSIFVGGRVAYYSQQAWIQNMTIRENILFGKPYDRVKYNRVLEACALTKDLKLFAAGDRTEIGQKGVNLSGGQKARISLARACYSDADIFILDSPLSAVDAIVQNEIFTKCFLGMLRHKTIVLVTHSPEIINSKFVDRTIEVKDGKLIETFVQSDLRAHAPLVEPLAASAGYAKEEDGDDALIDAPVTSGFTNDYSLLVSPSVTTPLNTPANWLFTPAETNTTPSFTDTPTGQLILVEERNIGKVSASVYYDYVVAAGGLSSLLWLFLALAIWQVLMISSDLWLNVWSGTATHDSPDAFINHASYYLGIYAALSIGGALTTSFRSIAVYGSAMKASQTLFDQMTTALLHAPMRFFDQNPVGRILNRYTNDMGTIDLQIPFTVGYISSTSFLAACTFATAVYMTKYLGLIVLPLLYLYVAMGSFYVHPARELERVNKTTKSPLLNLISESIEGAMVIRAFGDKQVRRFQRRHFVNVDATNESMFAKEVTTQWLALRIQLTSAAVLAVVSVALMVMRQELTPGLVGLALNYVFTSLSFLENLVPMYAEFETTMIAPERIAEYCTIEGEAPRVVSGAVAKAWPTNGDIEFDNVSFRYKANDPLVLKDVNVHIQSGEKIGIVGRTGAGKSSLTMALFRINELASGCIKIDGMDIAKVGVKTLRSAIAI</sequence>
<keyword evidence="4" id="KW-0677">Repeat</keyword>
<feature type="domain" description="ABC transporter" evidence="10">
    <location>
        <begin position="411"/>
        <end position="641"/>
    </location>
</feature>
<evidence type="ECO:0000259" key="11">
    <source>
        <dbReference type="PROSITE" id="PS50929"/>
    </source>
</evidence>
<feature type="transmembrane region" description="Helical" evidence="9">
    <location>
        <begin position="964"/>
        <end position="986"/>
    </location>
</feature>
<dbReference type="GO" id="GO:0005774">
    <property type="term" value="C:vacuolar membrane"/>
    <property type="evidence" value="ECO:0007669"/>
    <property type="project" value="UniProtKB-SubCell"/>
</dbReference>
<dbReference type="OrthoDB" id="6500128at2759"/>
<protein>
    <recommendedName>
        <fullName evidence="13">ABC transmembrane type-1 domain-containing protein</fullName>
    </recommendedName>
</protein>
<dbReference type="InterPro" id="IPR050173">
    <property type="entry name" value="ABC_transporter_C-like"/>
</dbReference>
<comment type="subcellular location">
    <subcellularLocation>
        <location evidence="1">Vacuole membrane</location>
        <topology evidence="1">Multi-pass membrane protein</topology>
    </subcellularLocation>
</comment>
<evidence type="ECO:0000256" key="2">
    <source>
        <dbReference type="ARBA" id="ARBA00022448"/>
    </source>
</evidence>
<keyword evidence="5" id="KW-0547">Nucleotide-binding</keyword>
<dbReference type="SUPFAM" id="SSF52540">
    <property type="entry name" value="P-loop containing nucleoside triphosphate hydrolases"/>
    <property type="match status" value="2"/>
</dbReference>
<dbReference type="InterPro" id="IPR036640">
    <property type="entry name" value="ABC1_TM_sf"/>
</dbReference>
<organism evidence="12">
    <name type="scientific">Aphanomyces stellatus</name>
    <dbReference type="NCBI Taxonomy" id="120398"/>
    <lineage>
        <taxon>Eukaryota</taxon>
        <taxon>Sar</taxon>
        <taxon>Stramenopiles</taxon>
        <taxon>Oomycota</taxon>
        <taxon>Saprolegniomycetes</taxon>
        <taxon>Saprolegniales</taxon>
        <taxon>Verrucalvaceae</taxon>
        <taxon>Aphanomyces</taxon>
    </lineage>
</organism>
<feature type="transmembrane region" description="Helical" evidence="9">
    <location>
        <begin position="309"/>
        <end position="330"/>
    </location>
</feature>
<dbReference type="CDD" id="cd18579">
    <property type="entry name" value="ABC_6TM_ABCC_D1"/>
    <property type="match status" value="1"/>
</dbReference>
<keyword evidence="2" id="KW-0813">Transport</keyword>
<reference evidence="12" key="1">
    <citation type="submission" date="2019-06" db="EMBL/GenBank/DDBJ databases">
        <title>Genomics analysis of Aphanomyces spp. identifies a new class of oomycete effector associated with host adaptation.</title>
        <authorList>
            <person name="Gaulin E."/>
        </authorList>
    </citation>
    <scope>NUCLEOTIDE SEQUENCE</scope>
    <source>
        <strain evidence="12">CBS 578.67</strain>
    </source>
</reference>
<keyword evidence="8 9" id="KW-0472">Membrane</keyword>
<proteinExistence type="predicted"/>
<dbReference type="InterPro" id="IPR027417">
    <property type="entry name" value="P-loop_NTPase"/>
</dbReference>
<evidence type="ECO:0000256" key="5">
    <source>
        <dbReference type="ARBA" id="ARBA00022741"/>
    </source>
</evidence>
<comment type="caution">
    <text evidence="12">The sequence shown here is derived from an EMBL/GenBank/DDBJ whole genome shotgun (WGS) entry which is preliminary data.</text>
</comment>
<evidence type="ECO:0000256" key="9">
    <source>
        <dbReference type="SAM" id="Phobius"/>
    </source>
</evidence>
<dbReference type="InterPro" id="IPR044746">
    <property type="entry name" value="ABCC_6TM_D1"/>
</dbReference>
<dbReference type="PROSITE" id="PS50929">
    <property type="entry name" value="ABC_TM1F"/>
    <property type="match status" value="2"/>
</dbReference>
<dbReference type="GO" id="GO:0016887">
    <property type="term" value="F:ATP hydrolysis activity"/>
    <property type="evidence" value="ECO:0007669"/>
    <property type="project" value="InterPro"/>
</dbReference>
<feature type="transmembrane region" description="Helical" evidence="9">
    <location>
        <begin position="211"/>
        <end position="229"/>
    </location>
</feature>
<dbReference type="Pfam" id="PF00664">
    <property type="entry name" value="ABC_membrane"/>
    <property type="match status" value="2"/>
</dbReference>
<feature type="domain" description="ABC transmembrane type-1" evidence="11">
    <location>
        <begin position="736"/>
        <end position="1021"/>
    </location>
</feature>
<keyword evidence="7 9" id="KW-1133">Transmembrane helix</keyword>
<feature type="transmembrane region" description="Helical" evidence="9">
    <location>
        <begin position="235"/>
        <end position="261"/>
    </location>
</feature>
<dbReference type="InterPro" id="IPR044726">
    <property type="entry name" value="ABCC_6TM_D2"/>
</dbReference>
<dbReference type="SMART" id="SM00382">
    <property type="entry name" value="AAA"/>
    <property type="match status" value="1"/>
</dbReference>
<dbReference type="Gene3D" id="1.20.1560.10">
    <property type="entry name" value="ABC transporter type 1, transmembrane domain"/>
    <property type="match status" value="2"/>
</dbReference>
<accession>A0A6A4YIF0</accession>
<feature type="transmembrane region" description="Helical" evidence="9">
    <location>
        <begin position="777"/>
        <end position="799"/>
    </location>
</feature>
<dbReference type="CDD" id="cd18580">
    <property type="entry name" value="ABC_6TM_ABCC_D2"/>
    <property type="match status" value="1"/>
</dbReference>
<evidence type="ECO:0000256" key="8">
    <source>
        <dbReference type="ARBA" id="ARBA00023136"/>
    </source>
</evidence>
<feature type="transmembrane region" description="Helical" evidence="9">
    <location>
        <begin position="722"/>
        <end position="748"/>
    </location>
</feature>
<feature type="non-terminal residue" evidence="12">
    <location>
        <position position="1136"/>
    </location>
</feature>
<dbReference type="SUPFAM" id="SSF90123">
    <property type="entry name" value="ABC transporter transmembrane region"/>
    <property type="match status" value="2"/>
</dbReference>
<dbReference type="GO" id="GO:0140359">
    <property type="term" value="F:ABC-type transporter activity"/>
    <property type="evidence" value="ECO:0007669"/>
    <property type="project" value="InterPro"/>
</dbReference>
<evidence type="ECO:0000256" key="6">
    <source>
        <dbReference type="ARBA" id="ARBA00022840"/>
    </source>
</evidence>
<dbReference type="PANTHER" id="PTHR24223:SF443">
    <property type="entry name" value="MULTIDRUG-RESISTANCE LIKE PROTEIN 1, ISOFORM I"/>
    <property type="match status" value="1"/>
</dbReference>
<evidence type="ECO:0000256" key="4">
    <source>
        <dbReference type="ARBA" id="ARBA00022737"/>
    </source>
</evidence>
<feature type="transmembrane region" description="Helical" evidence="9">
    <location>
        <begin position="342"/>
        <end position="360"/>
    </location>
</feature>
<dbReference type="InterPro" id="IPR011527">
    <property type="entry name" value="ABC1_TM_dom"/>
</dbReference>
<keyword evidence="6" id="KW-0067">ATP-binding</keyword>
<dbReference type="InterPro" id="IPR003439">
    <property type="entry name" value="ABC_transporter-like_ATP-bd"/>
</dbReference>
<feature type="transmembrane region" description="Helical" evidence="9">
    <location>
        <begin position="848"/>
        <end position="871"/>
    </location>
</feature>
<dbReference type="Pfam" id="PF00005">
    <property type="entry name" value="ABC_tran"/>
    <property type="match status" value="2"/>
</dbReference>
<feature type="domain" description="ABC transmembrane type-1" evidence="11">
    <location>
        <begin position="93"/>
        <end position="374"/>
    </location>
</feature>
<gene>
    <name evidence="12" type="ORF">As57867_013045</name>
</gene>
<evidence type="ECO:0000256" key="3">
    <source>
        <dbReference type="ARBA" id="ARBA00022692"/>
    </source>
</evidence>
<dbReference type="EMBL" id="VJMH01005428">
    <property type="protein sequence ID" value="KAF0696117.1"/>
    <property type="molecule type" value="Genomic_DNA"/>
</dbReference>
<dbReference type="CDD" id="cd03250">
    <property type="entry name" value="ABCC_MRP_domain1"/>
    <property type="match status" value="1"/>
</dbReference>
<dbReference type="FunFam" id="1.20.1560.10:FF:000063">
    <property type="entry name" value="Multidrug resistance protein ABC transporter"/>
    <property type="match status" value="1"/>
</dbReference>
<dbReference type="PANTHER" id="PTHR24223">
    <property type="entry name" value="ATP-BINDING CASSETTE SUB-FAMILY C"/>
    <property type="match status" value="1"/>
</dbReference>
<evidence type="ECO:0000256" key="1">
    <source>
        <dbReference type="ARBA" id="ARBA00004128"/>
    </source>
</evidence>
<feature type="transmembrane region" description="Helical" evidence="9">
    <location>
        <begin position="877"/>
        <end position="897"/>
    </location>
</feature>
<evidence type="ECO:0008006" key="13">
    <source>
        <dbReference type="Google" id="ProtNLM"/>
    </source>
</evidence>
<dbReference type="GO" id="GO:0005524">
    <property type="term" value="F:ATP binding"/>
    <property type="evidence" value="ECO:0007669"/>
    <property type="project" value="UniProtKB-KW"/>
</dbReference>
<dbReference type="AlphaFoldDB" id="A0A6A4YIF0"/>